<dbReference type="CDD" id="cd07067">
    <property type="entry name" value="HP_PGM_like"/>
    <property type="match status" value="1"/>
</dbReference>
<keyword evidence="2" id="KW-1185">Reference proteome</keyword>
<dbReference type="InterPro" id="IPR029033">
    <property type="entry name" value="His_PPase_superfam"/>
</dbReference>
<evidence type="ECO:0008006" key="3">
    <source>
        <dbReference type="Google" id="ProtNLM"/>
    </source>
</evidence>
<name>A0ABP0YFP2_9ROSI</name>
<dbReference type="PANTHER" id="PTHR16469">
    <property type="entry name" value="UBIQUITIN-ASSOCIATED AND SH3 DOMAIN-CONTAINING BA-RELATED"/>
    <property type="match status" value="1"/>
</dbReference>
<evidence type="ECO:0000313" key="2">
    <source>
        <dbReference type="Proteomes" id="UP001642487"/>
    </source>
</evidence>
<organism evidence="1 2">
    <name type="scientific">Citrullus colocynthis</name>
    <name type="common">colocynth</name>
    <dbReference type="NCBI Taxonomy" id="252529"/>
    <lineage>
        <taxon>Eukaryota</taxon>
        <taxon>Viridiplantae</taxon>
        <taxon>Streptophyta</taxon>
        <taxon>Embryophyta</taxon>
        <taxon>Tracheophyta</taxon>
        <taxon>Spermatophyta</taxon>
        <taxon>Magnoliopsida</taxon>
        <taxon>eudicotyledons</taxon>
        <taxon>Gunneridae</taxon>
        <taxon>Pentapetalae</taxon>
        <taxon>rosids</taxon>
        <taxon>fabids</taxon>
        <taxon>Cucurbitales</taxon>
        <taxon>Cucurbitaceae</taxon>
        <taxon>Benincaseae</taxon>
        <taxon>Citrullus</taxon>
    </lineage>
</organism>
<proteinExistence type="predicted"/>
<evidence type="ECO:0000313" key="1">
    <source>
        <dbReference type="EMBL" id="CAK9319209.1"/>
    </source>
</evidence>
<accession>A0ABP0YFP2</accession>
<dbReference type="PANTHER" id="PTHR16469:SF27">
    <property type="entry name" value="UBIQUITIN-ASSOCIATED AND SH3 DOMAIN-CONTAINING BA-RELATED"/>
    <property type="match status" value="1"/>
</dbReference>
<protein>
    <recommendedName>
        <fullName evidence="3">Phosphoglycerate mutase family protein</fullName>
    </recommendedName>
</protein>
<reference evidence="1 2" key="1">
    <citation type="submission" date="2024-03" db="EMBL/GenBank/DDBJ databases">
        <authorList>
            <person name="Gkanogiannis A."/>
            <person name="Becerra Lopez-Lavalle L."/>
        </authorList>
    </citation>
    <scope>NUCLEOTIDE SEQUENCE [LARGE SCALE GENOMIC DNA]</scope>
</reference>
<dbReference type="Gene3D" id="3.40.50.1240">
    <property type="entry name" value="Phosphoglycerate mutase-like"/>
    <property type="match status" value="1"/>
</dbReference>
<dbReference type="InterPro" id="IPR013078">
    <property type="entry name" value="His_Pase_superF_clade-1"/>
</dbReference>
<gene>
    <name evidence="1" type="ORF">CITCOLO1_LOCUS11203</name>
</gene>
<dbReference type="SUPFAM" id="SSF53254">
    <property type="entry name" value="Phosphoglycerate mutase-like"/>
    <property type="match status" value="1"/>
</dbReference>
<dbReference type="Proteomes" id="UP001642487">
    <property type="component" value="Chromosome 3"/>
</dbReference>
<dbReference type="InterPro" id="IPR012398">
    <property type="entry name" value="PRIB5"/>
</dbReference>
<dbReference type="InterPro" id="IPR051710">
    <property type="entry name" value="Phosphatase_SH3-domain"/>
</dbReference>
<dbReference type="EMBL" id="OZ021737">
    <property type="protein sequence ID" value="CAK9319209.1"/>
    <property type="molecule type" value="Genomic_DNA"/>
</dbReference>
<sequence>MDSTSPDFYQNVVVLRHADRLDFSDHSWAATAARPWDPPLMEQGLLRAFNTGRVIMNDIGSPIHRVFVSPFLRCLQTAAQVVAAVDHVSAETASPSQLKVSIEYGLCEKLNHKAIPAEVAPMDWNWGFNITDLESILPTGSTDHSVKPIYEEMPQFGEVPMTIRSRFQQVFKTLADKYHSQNIMLITHGIGVGVVVSTVLKDTRVVHVDYCGYAILRRPIFLRRGSFVAGNFELRSLDDTAGIKFSKLVQT</sequence>
<dbReference type="PIRSF" id="PIRSF015897">
    <property type="entry name" value="PRIB5"/>
    <property type="match status" value="1"/>
</dbReference>
<dbReference type="Pfam" id="PF00300">
    <property type="entry name" value="His_Phos_1"/>
    <property type="match status" value="1"/>
</dbReference>